<evidence type="ECO:0000256" key="2">
    <source>
        <dbReference type="ARBA" id="ARBA00005691"/>
    </source>
</evidence>
<protein>
    <submittedName>
        <fullName evidence="11">Acetylornithine deacetylase</fullName>
        <ecNumber evidence="11">3.5.1.16</ecNumber>
    </submittedName>
</protein>
<dbReference type="InterPro" id="IPR002933">
    <property type="entry name" value="Peptidase_M20"/>
</dbReference>
<keyword evidence="8" id="KW-0862">Zinc</keyword>
<dbReference type="PROSITE" id="PS00759">
    <property type="entry name" value="ARGE_DAPE_CPG2_2"/>
    <property type="match status" value="1"/>
</dbReference>
<evidence type="ECO:0000313" key="11">
    <source>
        <dbReference type="EMBL" id="MCT8331755.1"/>
    </source>
</evidence>
<dbReference type="NCBIfam" id="NF005710">
    <property type="entry name" value="PRK07522.1"/>
    <property type="match status" value="1"/>
</dbReference>
<dbReference type="SUPFAM" id="SSF53187">
    <property type="entry name" value="Zn-dependent exopeptidases"/>
    <property type="match status" value="1"/>
</dbReference>
<dbReference type="InterPro" id="IPR001261">
    <property type="entry name" value="ArgE/DapE_CS"/>
</dbReference>
<evidence type="ECO:0000256" key="4">
    <source>
        <dbReference type="ARBA" id="ARBA00022571"/>
    </source>
</evidence>
<dbReference type="Gene3D" id="3.40.630.10">
    <property type="entry name" value="Zn peptidases"/>
    <property type="match status" value="1"/>
</dbReference>
<dbReference type="InterPro" id="IPR010169">
    <property type="entry name" value="AcOrn-deacetyl"/>
</dbReference>
<evidence type="ECO:0000256" key="7">
    <source>
        <dbReference type="ARBA" id="ARBA00022801"/>
    </source>
</evidence>
<organism evidence="11 12">
    <name type="scientific">Albidovulum sediminis</name>
    <dbReference type="NCBI Taxonomy" id="3066345"/>
    <lineage>
        <taxon>Bacteria</taxon>
        <taxon>Pseudomonadati</taxon>
        <taxon>Pseudomonadota</taxon>
        <taxon>Alphaproteobacteria</taxon>
        <taxon>Rhodobacterales</taxon>
        <taxon>Paracoccaceae</taxon>
        <taxon>Albidovulum</taxon>
    </lineage>
</organism>
<evidence type="ECO:0000256" key="9">
    <source>
        <dbReference type="ARBA" id="ARBA00023285"/>
    </source>
</evidence>
<dbReference type="PROSITE" id="PS00758">
    <property type="entry name" value="ARGE_DAPE_CPG2_1"/>
    <property type="match status" value="1"/>
</dbReference>
<keyword evidence="7 11" id="KW-0378">Hydrolase</keyword>
<dbReference type="CDD" id="cd03894">
    <property type="entry name" value="M20_ArgE"/>
    <property type="match status" value="1"/>
</dbReference>
<keyword evidence="4" id="KW-0055">Arginine biosynthesis</keyword>
<dbReference type="PANTHER" id="PTHR43808:SF31">
    <property type="entry name" value="N-ACETYL-L-CITRULLINE DEACETYLASE"/>
    <property type="match status" value="1"/>
</dbReference>
<comment type="caution">
    <text evidence="11">The sequence shown here is derived from an EMBL/GenBank/DDBJ whole genome shotgun (WGS) entry which is preliminary data.</text>
</comment>
<dbReference type="Pfam" id="PF07687">
    <property type="entry name" value="M20_dimer"/>
    <property type="match status" value="1"/>
</dbReference>
<evidence type="ECO:0000256" key="1">
    <source>
        <dbReference type="ARBA" id="ARBA00001947"/>
    </source>
</evidence>
<comment type="similarity">
    <text evidence="2">Belongs to the peptidase M20A family. ArgE subfamily.</text>
</comment>
<dbReference type="Gene3D" id="3.30.70.360">
    <property type="match status" value="1"/>
</dbReference>
<keyword evidence="12" id="KW-1185">Reference proteome</keyword>
<proteinExistence type="inferred from homology"/>
<dbReference type="InterPro" id="IPR050072">
    <property type="entry name" value="Peptidase_M20A"/>
</dbReference>
<evidence type="ECO:0000313" key="12">
    <source>
        <dbReference type="Proteomes" id="UP001205601"/>
    </source>
</evidence>
<dbReference type="NCBIfam" id="TIGR01892">
    <property type="entry name" value="AcOrn-deacetyl"/>
    <property type="match status" value="1"/>
</dbReference>
<evidence type="ECO:0000256" key="3">
    <source>
        <dbReference type="ARBA" id="ARBA00022490"/>
    </source>
</evidence>
<dbReference type="Pfam" id="PF01546">
    <property type="entry name" value="Peptidase_M20"/>
    <property type="match status" value="1"/>
</dbReference>
<evidence type="ECO:0000256" key="6">
    <source>
        <dbReference type="ARBA" id="ARBA00022723"/>
    </source>
</evidence>
<dbReference type="EMBL" id="JAOCQF010000006">
    <property type="protein sequence ID" value="MCT8331755.1"/>
    <property type="molecule type" value="Genomic_DNA"/>
</dbReference>
<comment type="cofactor">
    <cofactor evidence="1">
        <name>Zn(2+)</name>
        <dbReference type="ChEBI" id="CHEBI:29105"/>
    </cofactor>
</comment>
<evidence type="ECO:0000256" key="5">
    <source>
        <dbReference type="ARBA" id="ARBA00022605"/>
    </source>
</evidence>
<dbReference type="Proteomes" id="UP001205601">
    <property type="component" value="Unassembled WGS sequence"/>
</dbReference>
<dbReference type="GO" id="GO:0008777">
    <property type="term" value="F:acetylornithine deacetylase activity"/>
    <property type="evidence" value="ECO:0007669"/>
    <property type="project" value="UniProtKB-EC"/>
</dbReference>
<dbReference type="InterPro" id="IPR036264">
    <property type="entry name" value="Bact_exopeptidase_dim_dom"/>
</dbReference>
<keyword evidence="9" id="KW-0170">Cobalt</keyword>
<dbReference type="SUPFAM" id="SSF55031">
    <property type="entry name" value="Bacterial exopeptidase dimerisation domain"/>
    <property type="match status" value="1"/>
</dbReference>
<gene>
    <name evidence="11" type="primary">argE</name>
    <name evidence="11" type="ORF">N5I32_19740</name>
</gene>
<evidence type="ECO:0000259" key="10">
    <source>
        <dbReference type="Pfam" id="PF07687"/>
    </source>
</evidence>
<keyword evidence="5" id="KW-0028">Amino-acid biosynthesis</keyword>
<dbReference type="PANTHER" id="PTHR43808">
    <property type="entry name" value="ACETYLORNITHINE DEACETYLASE"/>
    <property type="match status" value="1"/>
</dbReference>
<sequence>MSRTIDLLHRLVGFPTVSSDSNLALIDWVQGFLQGLGAEVCRIDDATGRKAGLFARIGPPQGAGVLLSGHTDVVPAAGQDWKGDPFRLRIDGTRAYGRGTTDMKGFLAAMLSAAERASTARLAEPLKLAFSWDEEVGCLGIPQMLPSLAPSIGMPRFCIVGEPTSMQIALGHKGKVALRATCHGQGGHSAMAPDYVNAVHLAADFINALRAIQDRFAREGARDDGYGIPYATVHAGRISGGTALNIVPDRAVIDFEIRYPASQPLGPVEAAVAAAAAATALPFRDRFPEARIEVETVNAYPGLGPTADQDALRWMHGLVPGARTCKVPYGTEAGYFAASGIPSFVCGPGSMDQGHKPDEFIELSQLAACDAMLDRLIMALSSDRTA</sequence>
<reference evidence="12" key="1">
    <citation type="submission" date="2023-07" db="EMBL/GenBank/DDBJ databases">
        <title>Defluviimonas sediminis sp. nov., isolated from mangrove sediment.</title>
        <authorList>
            <person name="Liu L."/>
            <person name="Li J."/>
            <person name="Huang Y."/>
            <person name="Pan J."/>
            <person name="Li M."/>
        </authorList>
    </citation>
    <scope>NUCLEOTIDE SEQUENCE [LARGE SCALE GENOMIC DNA]</scope>
    <source>
        <strain evidence="12">FT324</strain>
    </source>
</reference>
<accession>A0ABT2NSS4</accession>
<keyword evidence="3" id="KW-0963">Cytoplasm</keyword>
<dbReference type="EC" id="3.5.1.16" evidence="11"/>
<name>A0ABT2NSS4_9RHOB</name>
<dbReference type="InterPro" id="IPR011650">
    <property type="entry name" value="Peptidase_M20_dimer"/>
</dbReference>
<evidence type="ECO:0000256" key="8">
    <source>
        <dbReference type="ARBA" id="ARBA00022833"/>
    </source>
</evidence>
<keyword evidence="6" id="KW-0479">Metal-binding</keyword>
<dbReference type="RefSeq" id="WP_261497663.1">
    <property type="nucleotide sequence ID" value="NZ_JAOCQF010000006.1"/>
</dbReference>
<feature type="domain" description="Peptidase M20 dimerisation" evidence="10">
    <location>
        <begin position="171"/>
        <end position="280"/>
    </location>
</feature>